<dbReference type="InterPro" id="IPR050777">
    <property type="entry name" value="SET2_Histone-Lys_MeTrsfase"/>
</dbReference>
<dbReference type="GO" id="GO:0005694">
    <property type="term" value="C:chromosome"/>
    <property type="evidence" value="ECO:0007669"/>
    <property type="project" value="UniProtKB-SubCell"/>
</dbReference>
<dbReference type="PROSITE" id="PS50868">
    <property type="entry name" value="POST_SET"/>
    <property type="match status" value="1"/>
</dbReference>
<dbReference type="PROSITE" id="PS51215">
    <property type="entry name" value="AWS"/>
    <property type="match status" value="1"/>
</dbReference>
<feature type="domain" description="Post-SET" evidence="10">
    <location>
        <begin position="184"/>
        <end position="200"/>
    </location>
</feature>
<dbReference type="InterPro" id="IPR001214">
    <property type="entry name" value="SET_dom"/>
</dbReference>
<dbReference type="OrthoDB" id="422362at2759"/>
<protein>
    <recommendedName>
        <fullName evidence="14">Histone-lysine N-methyltransferase</fullName>
    </recommendedName>
</protein>
<feature type="domain" description="AWS" evidence="11">
    <location>
        <begin position="11"/>
        <end position="57"/>
    </location>
</feature>
<dbReference type="SMART" id="SM00317">
    <property type="entry name" value="SET"/>
    <property type="match status" value="1"/>
</dbReference>
<dbReference type="InterPro" id="IPR046341">
    <property type="entry name" value="SET_dom_sf"/>
</dbReference>
<evidence type="ECO:0000259" key="10">
    <source>
        <dbReference type="PROSITE" id="PS50868"/>
    </source>
</evidence>
<evidence type="ECO:0000256" key="6">
    <source>
        <dbReference type="ARBA" id="ARBA00022691"/>
    </source>
</evidence>
<evidence type="ECO:0000256" key="3">
    <source>
        <dbReference type="ARBA" id="ARBA00022454"/>
    </source>
</evidence>
<evidence type="ECO:0000256" key="7">
    <source>
        <dbReference type="ARBA" id="ARBA00023242"/>
    </source>
</evidence>
<dbReference type="EMBL" id="JAGMUV010000034">
    <property type="protein sequence ID" value="KAH7113527.1"/>
    <property type="molecule type" value="Genomic_DNA"/>
</dbReference>
<evidence type="ECO:0000259" key="9">
    <source>
        <dbReference type="PROSITE" id="PS50280"/>
    </source>
</evidence>
<organism evidence="12 13">
    <name type="scientific">Dactylonectria macrodidyma</name>
    <dbReference type="NCBI Taxonomy" id="307937"/>
    <lineage>
        <taxon>Eukaryota</taxon>
        <taxon>Fungi</taxon>
        <taxon>Dikarya</taxon>
        <taxon>Ascomycota</taxon>
        <taxon>Pezizomycotina</taxon>
        <taxon>Sordariomycetes</taxon>
        <taxon>Hypocreomycetidae</taxon>
        <taxon>Hypocreales</taxon>
        <taxon>Nectriaceae</taxon>
        <taxon>Dactylonectria</taxon>
    </lineage>
</organism>
<evidence type="ECO:0000256" key="4">
    <source>
        <dbReference type="ARBA" id="ARBA00022603"/>
    </source>
</evidence>
<dbReference type="SUPFAM" id="SSF82199">
    <property type="entry name" value="SET domain"/>
    <property type="match status" value="1"/>
</dbReference>
<keyword evidence="7" id="KW-0539">Nucleus</keyword>
<dbReference type="Pfam" id="PF00856">
    <property type="entry name" value="SET"/>
    <property type="match status" value="1"/>
</dbReference>
<dbReference type="GO" id="GO:0042054">
    <property type="term" value="F:histone methyltransferase activity"/>
    <property type="evidence" value="ECO:0007669"/>
    <property type="project" value="InterPro"/>
</dbReference>
<dbReference type="Gene3D" id="2.170.270.10">
    <property type="entry name" value="SET domain"/>
    <property type="match status" value="1"/>
</dbReference>
<dbReference type="PANTHER" id="PTHR22884">
    <property type="entry name" value="SET DOMAIN PROTEINS"/>
    <property type="match status" value="1"/>
</dbReference>
<dbReference type="AlphaFoldDB" id="A0A9P9D6R2"/>
<dbReference type="Pfam" id="PF17907">
    <property type="entry name" value="AWS"/>
    <property type="match status" value="1"/>
</dbReference>
<dbReference type="GO" id="GO:0005634">
    <property type="term" value="C:nucleus"/>
    <property type="evidence" value="ECO:0007669"/>
    <property type="project" value="UniProtKB-SubCell"/>
</dbReference>
<proteinExistence type="predicted"/>
<keyword evidence="4" id="KW-0489">Methyltransferase</keyword>
<dbReference type="InterPro" id="IPR006560">
    <property type="entry name" value="AWS_dom"/>
</dbReference>
<keyword evidence="3" id="KW-0158">Chromosome</keyword>
<comment type="caution">
    <text evidence="12">The sequence shown here is derived from an EMBL/GenBank/DDBJ whole genome shotgun (WGS) entry which is preliminary data.</text>
</comment>
<keyword evidence="6" id="KW-0949">S-adenosyl-L-methionine</keyword>
<evidence type="ECO:0000256" key="5">
    <source>
        <dbReference type="ARBA" id="ARBA00022679"/>
    </source>
</evidence>
<reference evidence="12" key="1">
    <citation type="journal article" date="2021" name="Nat. Commun.">
        <title>Genetic determinants of endophytism in the Arabidopsis root mycobiome.</title>
        <authorList>
            <person name="Mesny F."/>
            <person name="Miyauchi S."/>
            <person name="Thiergart T."/>
            <person name="Pickel B."/>
            <person name="Atanasova L."/>
            <person name="Karlsson M."/>
            <person name="Huettel B."/>
            <person name="Barry K.W."/>
            <person name="Haridas S."/>
            <person name="Chen C."/>
            <person name="Bauer D."/>
            <person name="Andreopoulos W."/>
            <person name="Pangilinan J."/>
            <person name="LaButti K."/>
            <person name="Riley R."/>
            <person name="Lipzen A."/>
            <person name="Clum A."/>
            <person name="Drula E."/>
            <person name="Henrissat B."/>
            <person name="Kohler A."/>
            <person name="Grigoriev I.V."/>
            <person name="Martin F.M."/>
            <person name="Hacquard S."/>
        </authorList>
    </citation>
    <scope>NUCLEOTIDE SEQUENCE</scope>
    <source>
        <strain evidence="12">MPI-CAGE-AT-0147</strain>
    </source>
</reference>
<feature type="region of interest" description="Disordered" evidence="8">
    <location>
        <begin position="203"/>
        <end position="227"/>
    </location>
</feature>
<dbReference type="InterPro" id="IPR003616">
    <property type="entry name" value="Post-SET_dom"/>
</dbReference>
<feature type="domain" description="SET" evidence="9">
    <location>
        <begin position="63"/>
        <end position="178"/>
    </location>
</feature>
<comment type="subcellular location">
    <subcellularLocation>
        <location evidence="2">Chromosome</location>
    </subcellularLocation>
    <subcellularLocation>
        <location evidence="1">Nucleus</location>
    </subcellularLocation>
</comment>
<sequence length="227" mass="25688">MRKWKALKTCESEGNCTCKPEDGCGKDCESRLIMFECNDRTCGIGDYCTNRRTAHFRQDKIHETLEIREVENQGYGIASKCCLPSGSMVMEYIGEVITEVERMSRWQEYTDKKLFYVLSLTGGLYIDATRKGNWARFANHSCEPNCRIERIVVDGEPRIIFVTVKGISPEDQITIPYDFDASSNPQVCKCGEKSCTGIIGLKAKKSQKRKESDDIGPSSKRRHQAGT</sequence>
<evidence type="ECO:0000256" key="8">
    <source>
        <dbReference type="SAM" id="MobiDB-lite"/>
    </source>
</evidence>
<dbReference type="PROSITE" id="PS50280">
    <property type="entry name" value="SET"/>
    <property type="match status" value="1"/>
</dbReference>
<evidence type="ECO:0000256" key="2">
    <source>
        <dbReference type="ARBA" id="ARBA00004286"/>
    </source>
</evidence>
<keyword evidence="13" id="KW-1185">Reference proteome</keyword>
<keyword evidence="5" id="KW-0808">Transferase</keyword>
<gene>
    <name evidence="12" type="ORF">EDB81DRAFT_670149</name>
</gene>
<dbReference type="Proteomes" id="UP000738349">
    <property type="component" value="Unassembled WGS sequence"/>
</dbReference>
<dbReference type="GO" id="GO:0032259">
    <property type="term" value="P:methylation"/>
    <property type="evidence" value="ECO:0007669"/>
    <property type="project" value="UniProtKB-KW"/>
</dbReference>
<evidence type="ECO:0008006" key="14">
    <source>
        <dbReference type="Google" id="ProtNLM"/>
    </source>
</evidence>
<evidence type="ECO:0000259" key="11">
    <source>
        <dbReference type="PROSITE" id="PS51215"/>
    </source>
</evidence>
<evidence type="ECO:0000256" key="1">
    <source>
        <dbReference type="ARBA" id="ARBA00004123"/>
    </source>
</evidence>
<evidence type="ECO:0000313" key="12">
    <source>
        <dbReference type="EMBL" id="KAH7113527.1"/>
    </source>
</evidence>
<evidence type="ECO:0000313" key="13">
    <source>
        <dbReference type="Proteomes" id="UP000738349"/>
    </source>
</evidence>
<accession>A0A9P9D6R2</accession>
<dbReference type="SMART" id="SM00570">
    <property type="entry name" value="AWS"/>
    <property type="match status" value="1"/>
</dbReference>
<name>A0A9P9D6R2_9HYPO</name>